<dbReference type="Proteomes" id="UP000625316">
    <property type="component" value="Unassembled WGS sequence"/>
</dbReference>
<gene>
    <name evidence="1" type="ORF">IQ266_16565</name>
</gene>
<keyword evidence="2" id="KW-1185">Reference proteome</keyword>
<dbReference type="RefSeq" id="WP_264326179.1">
    <property type="nucleotide sequence ID" value="NZ_JADEXQ010000060.1"/>
</dbReference>
<name>A0A928VN32_9CYAN</name>
<reference evidence="1" key="1">
    <citation type="submission" date="2020-10" db="EMBL/GenBank/DDBJ databases">
        <authorList>
            <person name="Castelo-Branco R."/>
            <person name="Eusebio N."/>
            <person name="Adriana R."/>
            <person name="Vieira A."/>
            <person name="Brugerolle De Fraissinette N."/>
            <person name="Rezende De Castro R."/>
            <person name="Schneider M.P."/>
            <person name="Vasconcelos V."/>
            <person name="Leao P.N."/>
        </authorList>
    </citation>
    <scope>NUCLEOTIDE SEQUENCE</scope>
    <source>
        <strain evidence="1">LEGE 11480</strain>
    </source>
</reference>
<comment type="caution">
    <text evidence="1">The sequence shown here is derived from an EMBL/GenBank/DDBJ whole genome shotgun (WGS) entry which is preliminary data.</text>
</comment>
<sequence>MKSQFSSSLSLTSLNQAVQFIEKVEQDYPAATAYEIANRLRGHTKKAYTTKFWTLATGFQQKFVAPDLDGTVSLAEESTDFGHFIAALSDQLNEPGIKLSDMTQWTADYTSWAGDIGSSIVTYTRQADDFSSVMEAFDRFASDSDHVANIAAYIVGYWLNQDPQLKISQAIRNFHAEDFSIHVISFITLRFGDTDPAPQVRQQIVRYLSLVSDSGLWGVMRGWMQGRWFGWRQKQYTETEINHGIAHFLNFLQRKSQAIV</sequence>
<dbReference type="AlphaFoldDB" id="A0A928VN32"/>
<evidence type="ECO:0000313" key="1">
    <source>
        <dbReference type="EMBL" id="MBE9031350.1"/>
    </source>
</evidence>
<proteinExistence type="predicted"/>
<accession>A0A928VN32</accession>
<evidence type="ECO:0000313" key="2">
    <source>
        <dbReference type="Proteomes" id="UP000625316"/>
    </source>
</evidence>
<protein>
    <submittedName>
        <fullName evidence="1">Uncharacterized protein</fullName>
    </submittedName>
</protein>
<dbReference type="EMBL" id="JADEXQ010000060">
    <property type="protein sequence ID" value="MBE9031350.1"/>
    <property type="molecule type" value="Genomic_DNA"/>
</dbReference>
<organism evidence="1 2">
    <name type="scientific">Romeriopsis navalis LEGE 11480</name>
    <dbReference type="NCBI Taxonomy" id="2777977"/>
    <lineage>
        <taxon>Bacteria</taxon>
        <taxon>Bacillati</taxon>
        <taxon>Cyanobacteriota</taxon>
        <taxon>Cyanophyceae</taxon>
        <taxon>Leptolyngbyales</taxon>
        <taxon>Leptolyngbyaceae</taxon>
        <taxon>Romeriopsis</taxon>
        <taxon>Romeriopsis navalis</taxon>
    </lineage>
</organism>